<dbReference type="InterPro" id="IPR013389">
    <property type="entry name" value="CRISPR-assoc_prot_Cas8b"/>
</dbReference>
<evidence type="ECO:0000313" key="1">
    <source>
        <dbReference type="EMBL" id="MPN46948.1"/>
    </source>
</evidence>
<reference evidence="1" key="1">
    <citation type="submission" date="2019-08" db="EMBL/GenBank/DDBJ databases">
        <authorList>
            <person name="Kucharzyk K."/>
            <person name="Murdoch R.W."/>
            <person name="Higgins S."/>
            <person name="Loffler F."/>
        </authorList>
    </citation>
    <scope>NUCLEOTIDE SEQUENCE</scope>
</reference>
<dbReference type="AlphaFoldDB" id="A0A645I6S3"/>
<sequence length="82" mass="9712">MKEADIRALLPKIQQKLEEYKKNYYIQLEKVTSMYYMNAGNNWGMSLDELNFYFVLGMNLSDAKNQAGIPYFKVKKEDEDDE</sequence>
<accession>A0A645I6S3</accession>
<protein>
    <submittedName>
        <fullName evidence="1">Uncharacterized protein</fullName>
    </submittedName>
</protein>
<name>A0A645I6S3_9ZZZZ</name>
<proteinExistence type="predicted"/>
<dbReference type="EMBL" id="VSSQ01108024">
    <property type="protein sequence ID" value="MPN46948.1"/>
    <property type="molecule type" value="Genomic_DNA"/>
</dbReference>
<dbReference type="Pfam" id="PF09484">
    <property type="entry name" value="Cas_TM1802"/>
    <property type="match status" value="1"/>
</dbReference>
<organism evidence="1">
    <name type="scientific">bioreactor metagenome</name>
    <dbReference type="NCBI Taxonomy" id="1076179"/>
    <lineage>
        <taxon>unclassified sequences</taxon>
        <taxon>metagenomes</taxon>
        <taxon>ecological metagenomes</taxon>
    </lineage>
</organism>
<gene>
    <name evidence="1" type="ORF">SDC9_194547</name>
</gene>
<comment type="caution">
    <text evidence="1">The sequence shown here is derived from an EMBL/GenBank/DDBJ whole genome shotgun (WGS) entry which is preliminary data.</text>
</comment>